<evidence type="ECO:0000313" key="1">
    <source>
        <dbReference type="EMBL" id="ALW89938.1"/>
    </source>
</evidence>
<evidence type="ECO:0000313" key="2">
    <source>
        <dbReference type="Proteomes" id="UP000060071"/>
    </source>
</evidence>
<accession>A0ABN4K794</accession>
<organism evidence="1 2">
    <name type="scientific">Deinococcus actinosclerus</name>
    <dbReference type="NCBI Taxonomy" id="1768108"/>
    <lineage>
        <taxon>Bacteria</taxon>
        <taxon>Thermotogati</taxon>
        <taxon>Deinococcota</taxon>
        <taxon>Deinococci</taxon>
        <taxon>Deinococcales</taxon>
        <taxon>Deinococcaceae</taxon>
        <taxon>Deinococcus</taxon>
    </lineage>
</organism>
<reference evidence="1 2" key="1">
    <citation type="submission" date="2015-12" db="EMBL/GenBank/DDBJ databases">
        <authorList>
            <person name="Kim M.K."/>
            <person name="Srinivasan S."/>
            <person name="Lee J.-J."/>
            <person name="Kim K."/>
        </authorList>
    </citation>
    <scope>NUCLEOTIDE SEQUENCE [LARGE SCALE GENOMIC DNA]</scope>
    <source>
        <strain evidence="1 2">BM2</strain>
    </source>
</reference>
<dbReference type="EMBL" id="CP013910">
    <property type="protein sequence ID" value="ALW89938.1"/>
    <property type="molecule type" value="Genomic_DNA"/>
</dbReference>
<proteinExistence type="predicted"/>
<protein>
    <submittedName>
        <fullName evidence="1">Uncharacterized protein</fullName>
    </submittedName>
</protein>
<dbReference type="Proteomes" id="UP000060071">
    <property type="component" value="Chromosome"/>
</dbReference>
<name>A0ABN4K794_9DEIO</name>
<gene>
    <name evidence="1" type="ORF">AUC44_14420</name>
</gene>
<keyword evidence="2" id="KW-1185">Reference proteome</keyword>
<sequence>MYEPTFVLKLMDEATRGTFSATAWTLTVNSDFFHQKEATEQQIQSFLLTLFHEARHADQLFTALRYLAGLGRTARQIAAETKLDSTSKPVLAALQKPVAPDSPLGIVAQEWYHSYFGKNRGHRQTTLYNMNLGPIIAANERELRKQTAAQQVVTSALKTATGSRRDVLNREKERLDTLIGFLQGKLNEQRPNYARAERDYRLLPEERDAWDTAMNAAKFVYNPEYLK</sequence>